<dbReference type="AlphaFoldDB" id="A0A8J4E5Q5"/>
<keyword evidence="2" id="KW-1185">Reference proteome</keyword>
<dbReference type="EMBL" id="BOPG01000077">
    <property type="protein sequence ID" value="GIJ62338.1"/>
    <property type="molecule type" value="Genomic_DNA"/>
</dbReference>
<gene>
    <name evidence="1" type="ORF">Vau01_098540</name>
</gene>
<evidence type="ECO:0000313" key="2">
    <source>
        <dbReference type="Proteomes" id="UP000612585"/>
    </source>
</evidence>
<organism evidence="1 2">
    <name type="scientific">Virgisporangium aurantiacum</name>
    <dbReference type="NCBI Taxonomy" id="175570"/>
    <lineage>
        <taxon>Bacteria</taxon>
        <taxon>Bacillati</taxon>
        <taxon>Actinomycetota</taxon>
        <taxon>Actinomycetes</taxon>
        <taxon>Micromonosporales</taxon>
        <taxon>Micromonosporaceae</taxon>
        <taxon>Virgisporangium</taxon>
    </lineage>
</organism>
<sequence>MWRRALSAAAWAAVIIVLGSSSGRVPAAESGSRPAFGNQEVEKVAARLDALTVAITGGVEELRASERLNYHRVEGGIAACMAAAGRPYRKRPFVSRYDEFTDADLGYGTGRASIIDSVTEMGRRLVLNEIAYTRMERAGLANPAGAGVAPDGVDTLNRCTAQFQHRAYGDIDPPPGAYELANSLDMELGEAVGGDRRTQTAWESYRPCMRARVGEDVQDRSDFLFRPRLPRGEAPIDGRPQSAAWARGLAALEAAFAADTQCRFPAYLAAMRVVAAHLDGWERRHRAELDAIREAWRQRVADVAHLPR</sequence>
<accession>A0A8J4E5Q5</accession>
<protein>
    <submittedName>
        <fullName evidence="1">Uncharacterized protein</fullName>
    </submittedName>
</protein>
<comment type="caution">
    <text evidence="1">The sequence shown here is derived from an EMBL/GenBank/DDBJ whole genome shotgun (WGS) entry which is preliminary data.</text>
</comment>
<dbReference type="Proteomes" id="UP000612585">
    <property type="component" value="Unassembled WGS sequence"/>
</dbReference>
<reference evidence="1" key="1">
    <citation type="submission" date="2021-01" db="EMBL/GenBank/DDBJ databases">
        <title>Whole genome shotgun sequence of Virgisporangium aurantiacum NBRC 16421.</title>
        <authorList>
            <person name="Komaki H."/>
            <person name="Tamura T."/>
        </authorList>
    </citation>
    <scope>NUCLEOTIDE SEQUENCE</scope>
    <source>
        <strain evidence="1">NBRC 16421</strain>
    </source>
</reference>
<name>A0A8J4E5Q5_9ACTN</name>
<proteinExistence type="predicted"/>
<evidence type="ECO:0000313" key="1">
    <source>
        <dbReference type="EMBL" id="GIJ62338.1"/>
    </source>
</evidence>